<reference evidence="1" key="1">
    <citation type="submission" date="2020-04" db="EMBL/GenBank/DDBJ databases">
        <authorList>
            <person name="Chiriac C."/>
            <person name="Salcher M."/>
            <person name="Ghai R."/>
            <person name="Kavagutti S V."/>
        </authorList>
    </citation>
    <scope>NUCLEOTIDE SEQUENCE</scope>
</reference>
<protein>
    <submittedName>
        <fullName evidence="1">Uncharacterized protein</fullName>
    </submittedName>
</protein>
<dbReference type="EMBL" id="LR796423">
    <property type="protein sequence ID" value="CAB4142949.1"/>
    <property type="molecule type" value="Genomic_DNA"/>
</dbReference>
<evidence type="ECO:0000313" key="1">
    <source>
        <dbReference type="EMBL" id="CAB4142949.1"/>
    </source>
</evidence>
<name>A0A6J5MGW9_9CAUD</name>
<proteinExistence type="predicted"/>
<gene>
    <name evidence="1" type="ORF">UFOVP447_56</name>
</gene>
<accession>A0A6J5MGW9</accession>
<sequence>MTDIVENEAAQPVAANPSVTLEVNVNELNVIIGALQELPHRVVDGLLRKLIDSAKAQLQA</sequence>
<organism evidence="1">
    <name type="scientific">uncultured Caudovirales phage</name>
    <dbReference type="NCBI Taxonomy" id="2100421"/>
    <lineage>
        <taxon>Viruses</taxon>
        <taxon>Duplodnaviria</taxon>
        <taxon>Heunggongvirae</taxon>
        <taxon>Uroviricota</taxon>
        <taxon>Caudoviricetes</taxon>
        <taxon>Peduoviridae</taxon>
        <taxon>Maltschvirus</taxon>
        <taxon>Maltschvirus maltsch</taxon>
    </lineage>
</organism>